<name>A0A512HXN4_9ACTN</name>
<comment type="caution">
    <text evidence="3">The sequence shown here is derived from an EMBL/GenBank/DDBJ whole genome shotgun (WGS) entry which is preliminary data.</text>
</comment>
<sequence length="308" mass="32895">MRNVLRVSVVLMALAMAGCTGGDDKESKPDAKPSASPSQAEPGPSLCDVLDADDLQRFSGDYTARPDLMLGHEVFLGCDTDGMSSFEFGVKVVDDGRELTDYLQTEPQKIADLGDEAYRATPDPVAPDLGDEVVARKGDRIVFVRNRLISYGKERSTEQDTVDVAKRLLSDDSTELIDSIEKIEVSAPCPSVDEVAKVVGTVQAARGHTVGDAVDCHYVGADGIRFIADRFGDDNPAQFLGSSGEATELEGTESARVSDDGNVIELKAITSDEVLSFRAGALDLRSETSVERKAFDALVADTTKALLG</sequence>
<organism evidence="3 4">
    <name type="scientific">Aeromicrobium flavum</name>
    <dbReference type="NCBI Taxonomy" id="416568"/>
    <lineage>
        <taxon>Bacteria</taxon>
        <taxon>Bacillati</taxon>
        <taxon>Actinomycetota</taxon>
        <taxon>Actinomycetes</taxon>
        <taxon>Propionibacteriales</taxon>
        <taxon>Nocardioidaceae</taxon>
        <taxon>Aeromicrobium</taxon>
    </lineage>
</organism>
<accession>A0A512HXN4</accession>
<feature type="chain" id="PRO_5022034159" description="DUF3558 domain-containing protein" evidence="2">
    <location>
        <begin position="23"/>
        <end position="308"/>
    </location>
</feature>
<evidence type="ECO:0000313" key="4">
    <source>
        <dbReference type="Proteomes" id="UP000321769"/>
    </source>
</evidence>
<proteinExistence type="predicted"/>
<gene>
    <name evidence="3" type="ORF">AFL01nite_24770</name>
</gene>
<evidence type="ECO:0000313" key="3">
    <source>
        <dbReference type="EMBL" id="GEO90150.1"/>
    </source>
</evidence>
<evidence type="ECO:0000256" key="2">
    <source>
        <dbReference type="SAM" id="SignalP"/>
    </source>
</evidence>
<evidence type="ECO:0000256" key="1">
    <source>
        <dbReference type="SAM" id="MobiDB-lite"/>
    </source>
</evidence>
<protein>
    <recommendedName>
        <fullName evidence="5">DUF3558 domain-containing protein</fullName>
    </recommendedName>
</protein>
<feature type="region of interest" description="Disordered" evidence="1">
    <location>
        <begin position="20"/>
        <end position="45"/>
    </location>
</feature>
<dbReference type="AlphaFoldDB" id="A0A512HXN4"/>
<evidence type="ECO:0008006" key="5">
    <source>
        <dbReference type="Google" id="ProtNLM"/>
    </source>
</evidence>
<feature type="signal peptide" evidence="2">
    <location>
        <begin position="1"/>
        <end position="22"/>
    </location>
</feature>
<dbReference type="Proteomes" id="UP000321769">
    <property type="component" value="Unassembled WGS sequence"/>
</dbReference>
<keyword evidence="4" id="KW-1185">Reference proteome</keyword>
<dbReference type="PROSITE" id="PS51257">
    <property type="entry name" value="PROKAR_LIPOPROTEIN"/>
    <property type="match status" value="1"/>
</dbReference>
<feature type="compositionally biased region" description="Basic and acidic residues" evidence="1">
    <location>
        <begin position="22"/>
        <end position="31"/>
    </location>
</feature>
<keyword evidence="2" id="KW-0732">Signal</keyword>
<dbReference type="EMBL" id="BJZQ01000014">
    <property type="protein sequence ID" value="GEO90150.1"/>
    <property type="molecule type" value="Genomic_DNA"/>
</dbReference>
<reference evidence="3 4" key="1">
    <citation type="submission" date="2019-07" db="EMBL/GenBank/DDBJ databases">
        <title>Whole genome shotgun sequence of Aeromicrobium flavum NBRC 107625.</title>
        <authorList>
            <person name="Hosoyama A."/>
            <person name="Uohara A."/>
            <person name="Ohji S."/>
            <person name="Ichikawa N."/>
        </authorList>
    </citation>
    <scope>NUCLEOTIDE SEQUENCE [LARGE SCALE GENOMIC DNA]</scope>
    <source>
        <strain evidence="3 4">NBRC 107625</strain>
    </source>
</reference>